<proteinExistence type="predicted"/>
<accession>A0A0A1URF3</accession>
<reference evidence="2 3" key="1">
    <citation type="submission" date="2014-02" db="EMBL/GenBank/DDBJ databases">
        <title>The genome sequence of the entomopathogenic fungus Metarhizium robertsii ARSEF 2575.</title>
        <authorList>
            <person name="Giuliano Garisto Donzelli B."/>
            <person name="Roe B.A."/>
            <person name="Macmil S.L."/>
            <person name="Krasnoff S.B."/>
            <person name="Gibson D.M."/>
        </authorList>
    </citation>
    <scope>NUCLEOTIDE SEQUENCE [LARGE SCALE GENOMIC DNA]</scope>
    <source>
        <strain evidence="2 3">ARSEF 2575</strain>
    </source>
</reference>
<dbReference type="Proteomes" id="UP000030151">
    <property type="component" value="Unassembled WGS sequence"/>
</dbReference>
<keyword evidence="1" id="KW-0732">Signal</keyword>
<dbReference type="EMBL" id="JELW01000024">
    <property type="protein sequence ID" value="EXU98713.1"/>
    <property type="molecule type" value="Genomic_DNA"/>
</dbReference>
<evidence type="ECO:0000313" key="3">
    <source>
        <dbReference type="Proteomes" id="UP000030151"/>
    </source>
</evidence>
<comment type="caution">
    <text evidence="2">The sequence shown here is derived from an EMBL/GenBank/DDBJ whole genome shotgun (WGS) entry which is preliminary data.</text>
</comment>
<protein>
    <submittedName>
        <fullName evidence="2">Uncharacterized protein</fullName>
    </submittedName>
</protein>
<dbReference type="HOGENOM" id="CLU_108582_0_0_1"/>
<dbReference type="AlphaFoldDB" id="A0A0A1URF3"/>
<evidence type="ECO:0000256" key="1">
    <source>
        <dbReference type="SAM" id="SignalP"/>
    </source>
</evidence>
<feature type="signal peptide" evidence="1">
    <location>
        <begin position="1"/>
        <end position="16"/>
    </location>
</feature>
<name>A0A0A1URF3_9HYPO</name>
<gene>
    <name evidence="2" type="ORF">X797_008187</name>
</gene>
<dbReference type="eggNOG" id="ENOG502T5K3">
    <property type="taxonomic scope" value="Eukaryota"/>
</dbReference>
<sequence length="221" mass="24169">MKSSLIFGLISTAAAAALPAPADGCDSDSVPAVEPTKPVGENNGKLPWLKPGQFASLCGSSKFTDEDCGTDMYCKAFDDIKNVTDRKFTSSKQCFAAHEPEPLPWREPGQFASLCGSSKFTDEDCGTDMYCRAFDDIKNVTDRKFTSSKQCFAAHEPNPNPKLAWKEPGQFASLCGSSKYTDDDCGTEMYCKAFDDIKNVTDRKFTSSKQCFDAHEPKPKA</sequence>
<organism evidence="2 3">
    <name type="scientific">Metarhizium robertsii</name>
    <dbReference type="NCBI Taxonomy" id="568076"/>
    <lineage>
        <taxon>Eukaryota</taxon>
        <taxon>Fungi</taxon>
        <taxon>Dikarya</taxon>
        <taxon>Ascomycota</taxon>
        <taxon>Pezizomycotina</taxon>
        <taxon>Sordariomycetes</taxon>
        <taxon>Hypocreomycetidae</taxon>
        <taxon>Hypocreales</taxon>
        <taxon>Clavicipitaceae</taxon>
        <taxon>Metarhizium</taxon>
    </lineage>
</organism>
<feature type="chain" id="PRO_5001981073" evidence="1">
    <location>
        <begin position="17"/>
        <end position="221"/>
    </location>
</feature>
<dbReference type="OrthoDB" id="4933364at2759"/>
<evidence type="ECO:0000313" key="2">
    <source>
        <dbReference type="EMBL" id="EXU98713.1"/>
    </source>
</evidence>